<feature type="coiled-coil region" evidence="2">
    <location>
        <begin position="305"/>
        <end position="363"/>
    </location>
</feature>
<dbReference type="InterPro" id="IPR036250">
    <property type="entry name" value="AcylCo_DH-like_C"/>
</dbReference>
<accession>A0AAE1UTF9</accession>
<dbReference type="Proteomes" id="UP001291623">
    <property type="component" value="Unassembled WGS sequence"/>
</dbReference>
<evidence type="ECO:0000313" key="5">
    <source>
        <dbReference type="Proteomes" id="UP001291623"/>
    </source>
</evidence>
<reference evidence="4" key="1">
    <citation type="submission" date="2023-12" db="EMBL/GenBank/DDBJ databases">
        <title>Genome assembly of Anisodus tanguticus.</title>
        <authorList>
            <person name="Wang Y.-J."/>
        </authorList>
    </citation>
    <scope>NUCLEOTIDE SEQUENCE</scope>
    <source>
        <strain evidence="4">KB-2021</strain>
        <tissue evidence="4">Leaf</tissue>
    </source>
</reference>
<keyword evidence="5" id="KW-1185">Reference proteome</keyword>
<proteinExistence type="predicted"/>
<evidence type="ECO:0000256" key="2">
    <source>
        <dbReference type="SAM" id="Coils"/>
    </source>
</evidence>
<dbReference type="GO" id="GO:0016627">
    <property type="term" value="F:oxidoreductase activity, acting on the CH-CH group of donors"/>
    <property type="evidence" value="ECO:0007669"/>
    <property type="project" value="InterPro"/>
</dbReference>
<keyword evidence="2" id="KW-0175">Coiled coil</keyword>
<evidence type="ECO:0000313" key="4">
    <source>
        <dbReference type="EMBL" id="KAK4336790.1"/>
    </source>
</evidence>
<dbReference type="AlphaFoldDB" id="A0AAE1UTF9"/>
<evidence type="ECO:0000256" key="1">
    <source>
        <dbReference type="ARBA" id="ARBA00022630"/>
    </source>
</evidence>
<gene>
    <name evidence="4" type="ORF">RND71_043569</name>
</gene>
<feature type="domain" description="Acyl-CoA dehydrogenase/oxidase C-terminal" evidence="3">
    <location>
        <begin position="1"/>
        <end position="35"/>
    </location>
</feature>
<name>A0AAE1UTF9_9SOLA</name>
<keyword evidence="1" id="KW-0285">Flavoprotein</keyword>
<dbReference type="Pfam" id="PF00441">
    <property type="entry name" value="Acyl-CoA_dh_1"/>
    <property type="match status" value="1"/>
</dbReference>
<dbReference type="SUPFAM" id="SSF47203">
    <property type="entry name" value="Acyl-CoA dehydrogenase C-terminal domain-like"/>
    <property type="match status" value="1"/>
</dbReference>
<dbReference type="EMBL" id="JAVYJV010000090">
    <property type="protein sequence ID" value="KAK4336790.1"/>
    <property type="molecule type" value="Genomic_DNA"/>
</dbReference>
<evidence type="ECO:0000259" key="3">
    <source>
        <dbReference type="Pfam" id="PF00441"/>
    </source>
</evidence>
<feature type="coiled-coil region" evidence="2">
    <location>
        <begin position="139"/>
        <end position="275"/>
    </location>
</feature>
<sequence length="412" mass="47756">MGYAEEMLISRTYRDFRLLSIAGGADEIMLGIIYKFNKTNETIILKSNIVNFDKSKQVISNGNLSNNIQMINGTDDDSMKQGFENKSNKNFMNILNEKQDINQEDEKIEKIILKDVYNEENFNEESNQMNDYDTLIINQKQSSINLKNNENEIKIVEEQLKNLQQNSSNIPIELDVISSQTQDENVDTIKKLKTELSRLKNHLIEIEDSYTNELIESQRREQNLENELIEYKAEIEQLNNKLNNTGPLKAIRAQAEQALDERDQALQKCSKLEDEVQRGQISLANLQLVIERIQKENDQRIQSIKKIHNEELLKEQYRYSNLEEECNRLKTNLRETNSALYAATRLSQQLDAKKQTIDQLKLEWDVEETITSVDIDEDTYEEVVKTTTRNIPMLFVRGDGLILVSPPVRGSA</sequence>
<dbReference type="InterPro" id="IPR009075">
    <property type="entry name" value="AcylCo_DH/oxidase_C"/>
</dbReference>
<dbReference type="Gene3D" id="2.30.30.100">
    <property type="match status" value="1"/>
</dbReference>
<protein>
    <recommendedName>
        <fullName evidence="3">Acyl-CoA dehydrogenase/oxidase C-terminal domain-containing protein</fullName>
    </recommendedName>
</protein>
<comment type="caution">
    <text evidence="4">The sequence shown here is derived from an EMBL/GenBank/DDBJ whole genome shotgun (WGS) entry which is preliminary data.</text>
</comment>
<organism evidence="4 5">
    <name type="scientific">Anisodus tanguticus</name>
    <dbReference type="NCBI Taxonomy" id="243964"/>
    <lineage>
        <taxon>Eukaryota</taxon>
        <taxon>Viridiplantae</taxon>
        <taxon>Streptophyta</taxon>
        <taxon>Embryophyta</taxon>
        <taxon>Tracheophyta</taxon>
        <taxon>Spermatophyta</taxon>
        <taxon>Magnoliopsida</taxon>
        <taxon>eudicotyledons</taxon>
        <taxon>Gunneridae</taxon>
        <taxon>Pentapetalae</taxon>
        <taxon>asterids</taxon>
        <taxon>lamiids</taxon>
        <taxon>Solanales</taxon>
        <taxon>Solanaceae</taxon>
        <taxon>Solanoideae</taxon>
        <taxon>Hyoscyameae</taxon>
        <taxon>Anisodus</taxon>
    </lineage>
</organism>